<dbReference type="EMBL" id="CM056817">
    <property type="protein sequence ID" value="KAJ8621076.1"/>
    <property type="molecule type" value="Genomic_DNA"/>
</dbReference>
<name>A0ACC2KJ11_PERAE</name>
<organism evidence="1 2">
    <name type="scientific">Persea americana</name>
    <name type="common">Avocado</name>
    <dbReference type="NCBI Taxonomy" id="3435"/>
    <lineage>
        <taxon>Eukaryota</taxon>
        <taxon>Viridiplantae</taxon>
        <taxon>Streptophyta</taxon>
        <taxon>Embryophyta</taxon>
        <taxon>Tracheophyta</taxon>
        <taxon>Spermatophyta</taxon>
        <taxon>Magnoliopsida</taxon>
        <taxon>Magnoliidae</taxon>
        <taxon>Laurales</taxon>
        <taxon>Lauraceae</taxon>
        <taxon>Persea</taxon>
    </lineage>
</organism>
<sequence>MAAAALFGSAITKDVGLRLLLCPLGSNIVIRTACCSVGVALPVYSTFKAIEKKDQNEQERWLIYWAAYGSFSLAEVFSDKILSWFPLYYYVKFAFLVWLQFPPSNGSRHLYSRHLRPFLLRYQTRLDQVAGYTSGEISKFLSAHQAEIQFITALLRRFAMAGSQMVNDLVHPVHPQGRPAIESRRQAERLESDDDD</sequence>
<keyword evidence="2" id="KW-1185">Reference proteome</keyword>
<accession>A0ACC2KJ11</accession>
<evidence type="ECO:0000313" key="1">
    <source>
        <dbReference type="EMBL" id="KAJ8621076.1"/>
    </source>
</evidence>
<evidence type="ECO:0000313" key="2">
    <source>
        <dbReference type="Proteomes" id="UP001234297"/>
    </source>
</evidence>
<comment type="caution">
    <text evidence="1">The sequence shown here is derived from an EMBL/GenBank/DDBJ whole genome shotgun (WGS) entry which is preliminary data.</text>
</comment>
<dbReference type="Proteomes" id="UP001234297">
    <property type="component" value="Chromosome 9"/>
</dbReference>
<reference evidence="1 2" key="1">
    <citation type="journal article" date="2022" name="Hortic Res">
        <title>A haplotype resolved chromosomal level avocado genome allows analysis of novel avocado genes.</title>
        <authorList>
            <person name="Nath O."/>
            <person name="Fletcher S.J."/>
            <person name="Hayward A."/>
            <person name="Shaw L.M."/>
            <person name="Masouleh A.K."/>
            <person name="Furtado A."/>
            <person name="Henry R.J."/>
            <person name="Mitter N."/>
        </authorList>
    </citation>
    <scope>NUCLEOTIDE SEQUENCE [LARGE SCALE GENOMIC DNA]</scope>
    <source>
        <strain evidence="2">cv. Hass</strain>
    </source>
</reference>
<gene>
    <name evidence="1" type="ORF">MRB53_029605</name>
</gene>
<protein>
    <submittedName>
        <fullName evidence="1">Uncharacterized protein</fullName>
    </submittedName>
</protein>
<proteinExistence type="predicted"/>